<evidence type="ECO:0000313" key="2">
    <source>
        <dbReference type="EMBL" id="OGD83326.1"/>
    </source>
</evidence>
<sequence>MNKSIRKILEYIILCFVLAALLFLLLFYNGSKETQKIIIVIASAWYVLWGYYHHTKEKTVDLAIVIEYLLYGVLGGLLVVSLL</sequence>
<keyword evidence="1" id="KW-0812">Transmembrane</keyword>
<evidence type="ECO:0000256" key="1">
    <source>
        <dbReference type="SAM" id="Phobius"/>
    </source>
</evidence>
<gene>
    <name evidence="2" type="ORF">A2572_04645</name>
</gene>
<dbReference type="EMBL" id="MFAQ01000020">
    <property type="protein sequence ID" value="OGD83326.1"/>
    <property type="molecule type" value="Genomic_DNA"/>
</dbReference>
<feature type="transmembrane region" description="Helical" evidence="1">
    <location>
        <begin position="34"/>
        <end position="52"/>
    </location>
</feature>
<protein>
    <submittedName>
        <fullName evidence="2">Uncharacterized protein</fullName>
    </submittedName>
</protein>
<evidence type="ECO:0000313" key="3">
    <source>
        <dbReference type="Proteomes" id="UP000179237"/>
    </source>
</evidence>
<dbReference type="AlphaFoldDB" id="A0A1F5FUN4"/>
<accession>A0A1F5FUN4</accession>
<reference evidence="2 3" key="1">
    <citation type="journal article" date="2016" name="Nat. Commun.">
        <title>Thousands of microbial genomes shed light on interconnected biogeochemical processes in an aquifer system.</title>
        <authorList>
            <person name="Anantharaman K."/>
            <person name="Brown C.T."/>
            <person name="Hug L.A."/>
            <person name="Sharon I."/>
            <person name="Castelle C.J."/>
            <person name="Probst A.J."/>
            <person name="Thomas B.C."/>
            <person name="Singh A."/>
            <person name="Wilkins M.J."/>
            <person name="Karaoz U."/>
            <person name="Brodie E.L."/>
            <person name="Williams K.H."/>
            <person name="Hubbard S.S."/>
            <person name="Banfield J.F."/>
        </authorList>
    </citation>
    <scope>NUCLEOTIDE SEQUENCE [LARGE SCALE GENOMIC DNA]</scope>
</reference>
<name>A0A1F5FUN4_9BACT</name>
<feature type="transmembrane region" description="Helical" evidence="1">
    <location>
        <begin position="64"/>
        <end position="82"/>
    </location>
</feature>
<dbReference type="Proteomes" id="UP000179237">
    <property type="component" value="Unassembled WGS sequence"/>
</dbReference>
<keyword evidence="1" id="KW-0472">Membrane</keyword>
<keyword evidence="1" id="KW-1133">Transmembrane helix</keyword>
<comment type="caution">
    <text evidence="2">The sequence shown here is derived from an EMBL/GenBank/DDBJ whole genome shotgun (WGS) entry which is preliminary data.</text>
</comment>
<feature type="transmembrane region" description="Helical" evidence="1">
    <location>
        <begin position="9"/>
        <end position="28"/>
    </location>
</feature>
<proteinExistence type="predicted"/>
<organism evidence="2 3">
    <name type="scientific">Candidatus Collierbacteria bacterium RIFOXYD1_FULL_40_9</name>
    <dbReference type="NCBI Taxonomy" id="1817731"/>
    <lineage>
        <taxon>Bacteria</taxon>
        <taxon>Candidatus Collieribacteriota</taxon>
    </lineage>
</organism>